<proteinExistence type="predicted"/>
<dbReference type="RefSeq" id="WP_055219938.1">
    <property type="nucleotide sequence ID" value="NZ_CZBI01000004.1"/>
</dbReference>
<dbReference type="AlphaFoldDB" id="A0A174UVF4"/>
<name>A0A174UVF4_BACT4</name>
<reference evidence="1 2" key="1">
    <citation type="submission" date="2015-09" db="EMBL/GenBank/DDBJ databases">
        <authorList>
            <consortium name="Pathogen Informatics"/>
        </authorList>
    </citation>
    <scope>NUCLEOTIDE SEQUENCE [LARGE SCALE GENOMIC DNA]</scope>
    <source>
        <strain evidence="1 2">2789STDY5834945</strain>
    </source>
</reference>
<gene>
    <name evidence="1" type="ORF">ERS852557_03122</name>
</gene>
<sequence>MSIKVNDLRIGNLLRVIESKEVITIEFINNLIEDGNFSIGYKTGNGDKVFKRISELEPIDFKNDLDKYGFTDYLLLPELKEDNNNILIEINEHGFMLYKCDNGYRYINLTHERFKTFLHLLQNQYYFVTGKELDVSNIK</sequence>
<dbReference type="Proteomes" id="UP000095541">
    <property type="component" value="Unassembled WGS sequence"/>
</dbReference>
<dbReference type="EMBL" id="CZBI01000004">
    <property type="protein sequence ID" value="CUQ23830.1"/>
    <property type="molecule type" value="Genomic_DNA"/>
</dbReference>
<evidence type="ECO:0000313" key="1">
    <source>
        <dbReference type="EMBL" id="CUQ23830.1"/>
    </source>
</evidence>
<accession>A0A174UVF4</accession>
<organism evidence="1 2">
    <name type="scientific">Bacteroides thetaiotaomicron</name>
    <dbReference type="NCBI Taxonomy" id="818"/>
    <lineage>
        <taxon>Bacteria</taxon>
        <taxon>Pseudomonadati</taxon>
        <taxon>Bacteroidota</taxon>
        <taxon>Bacteroidia</taxon>
        <taxon>Bacteroidales</taxon>
        <taxon>Bacteroidaceae</taxon>
        <taxon>Bacteroides</taxon>
    </lineage>
</organism>
<protein>
    <submittedName>
        <fullName evidence="1">Uncharacterized protein</fullName>
    </submittedName>
</protein>
<evidence type="ECO:0000313" key="2">
    <source>
        <dbReference type="Proteomes" id="UP000095541"/>
    </source>
</evidence>